<gene>
    <name evidence="3" type="ORF">BCY89_27755</name>
</gene>
<dbReference type="InterPro" id="IPR022385">
    <property type="entry name" value="Rhs_assc_core"/>
</dbReference>
<dbReference type="AlphaFoldDB" id="A0A420FU35"/>
<keyword evidence="4" id="KW-1185">Reference proteome</keyword>
<organism evidence="3 4">
    <name type="scientific">Sphingobacterium siyangense</name>
    <dbReference type="NCBI Taxonomy" id="459529"/>
    <lineage>
        <taxon>Bacteria</taxon>
        <taxon>Pseudomonadati</taxon>
        <taxon>Bacteroidota</taxon>
        <taxon>Sphingobacteriia</taxon>
        <taxon>Sphingobacteriales</taxon>
        <taxon>Sphingobacteriaceae</taxon>
        <taxon>Sphingobacterium</taxon>
    </lineage>
</organism>
<evidence type="ECO:0000313" key="4">
    <source>
        <dbReference type="Proteomes" id="UP000286402"/>
    </source>
</evidence>
<dbReference type="EMBL" id="MCAQ01000013">
    <property type="protein sequence ID" value="RKF36392.1"/>
    <property type="molecule type" value="Genomic_DNA"/>
</dbReference>
<protein>
    <recommendedName>
        <fullName evidence="2">DUF6443 domain-containing protein</fullName>
    </recommendedName>
</protein>
<evidence type="ECO:0000256" key="1">
    <source>
        <dbReference type="SAM" id="SignalP"/>
    </source>
</evidence>
<dbReference type="InterPro" id="IPR045619">
    <property type="entry name" value="DUF6443"/>
</dbReference>
<name>A0A420FU35_9SPHI</name>
<feature type="domain" description="DUF6443" evidence="2">
    <location>
        <begin position="82"/>
        <end position="215"/>
    </location>
</feature>
<dbReference type="RefSeq" id="WP_120334454.1">
    <property type="nucleotide sequence ID" value="NZ_MCAQ01000013.1"/>
</dbReference>
<evidence type="ECO:0000313" key="3">
    <source>
        <dbReference type="EMBL" id="RKF36392.1"/>
    </source>
</evidence>
<dbReference type="Gene3D" id="2.180.10.10">
    <property type="entry name" value="RHS repeat-associated core"/>
    <property type="match status" value="1"/>
</dbReference>
<dbReference type="Pfam" id="PF20041">
    <property type="entry name" value="DUF6443"/>
    <property type="match status" value="1"/>
</dbReference>
<keyword evidence="1" id="KW-0732">Signal</keyword>
<feature type="signal peptide" evidence="1">
    <location>
        <begin position="1"/>
        <end position="21"/>
    </location>
</feature>
<dbReference type="Proteomes" id="UP000286402">
    <property type="component" value="Unassembled WGS sequence"/>
</dbReference>
<sequence>MKKNLLTLLALVALGSVKGQALVENLSLDIYSGQTNIQALKSVILTNGFHIPVQSNKPVTISIAGFQNIVSTPTANQNYILTRTFRDTVSVAKLADLRTIGQENQTVQYFDGLGRSLQTVQLMASPTFKDIVQHVEYDGLGRESIKYLPYAELTGNGSFRTGAKTTQSNFYKDGVGWDATVKMTPNPYSVTVFEKSALNRVLEQGAPGAAWQPLPTPGTGHTVKMDYGSNTTSGLDVVKLWAITANGASSTTNYGAGKLYRTTTRDENTVNTTARSGSVDEYKDFEGRVVLKRVWENESKALSTYYIYDDLGDLRYVIPPAVTGAIFSELSADPTFANFDNYIYAYKYDELRRLVEKKIPGKGWEYMVYNKNDQVVLTQDAEQRVRKEWHYSRYDAFGRITSSGLYTNTAKVTRTEVAALVDAATGPLWETRSGADYPAPATTFPLVGTGITITPLIVNYYDDYAFSGAATLAANGITKSTKISSLQTGAKVYRTDGTLPLLTVMYYDDYGRMIQSASKNHLDGTDYVTNTYSFPGELLTSTRVHTPATGSATTIVTTNEYDHVGRLASTKERIGSQAEVTLASNSYNEIGQLKSKAVGKTGLESDFVNTTTYTYNERGWLSKSSSPKFSQQLKYQDGTNPQWNGNISQQLWGDDATLPNTFSYQYDKLNRLTSGTNGQTGTASIAEVITYDDLGMGNIKTLKRDALPVTTYTYTGNKLMSLSGGLSGNYTYDANGNAKTDRMGMAITYNYLNLPQTAKKVGTDVAFLYNAAGVKLQKVSKIGTSPNIITTTRDYVGGIEYNNGTIDIIHNSEGYAQRNGANYVYHYNLTDHLGNVRATLKRGSSSTAVDLVQRDNYYPFGKRKVVAGGNNNYLYNGKEIQGELGDQYDYGARFYDAEIGRWNVVDKYADVYVSISPYQYAANNPIKIIDQGGKLLKDKEGNIIATSTGSYISRRIDGIKGTGGVYSADVQYEVITIYTDAGRPINALKEMSQEVYLYNIDQDTRLGRTDPSNIGAECNCHGLSFGGGLIIIEDVSENSIAINSILADDGYRNSSEEDASLILAYDNKFKIGGITHSVLKNNGLYSADHGEGLPDFDVGFAQAMGGDINSRKSYHKRLRGDNKIDTTRGKVSNGIRKLSKKDIDKIRKENNISTLQELIDTINYER</sequence>
<evidence type="ECO:0000259" key="2">
    <source>
        <dbReference type="Pfam" id="PF20041"/>
    </source>
</evidence>
<feature type="chain" id="PRO_5019160330" description="DUF6443 domain-containing protein" evidence="1">
    <location>
        <begin position="22"/>
        <end position="1166"/>
    </location>
</feature>
<reference evidence="3 4" key="1">
    <citation type="submission" date="2016-07" db="EMBL/GenBank/DDBJ databases">
        <title>Genome analysis of Sphingobacterium siyangense T12B17.</title>
        <authorList>
            <person name="Xu D."/>
            <person name="Su Y."/>
            <person name="Zheng S."/>
        </authorList>
    </citation>
    <scope>NUCLEOTIDE SEQUENCE [LARGE SCALE GENOMIC DNA]</scope>
    <source>
        <strain evidence="3 4">T12B17</strain>
    </source>
</reference>
<dbReference type="NCBIfam" id="TIGR03696">
    <property type="entry name" value="Rhs_assc_core"/>
    <property type="match status" value="1"/>
</dbReference>
<accession>A0A420FU35</accession>
<proteinExistence type="predicted"/>
<comment type="caution">
    <text evidence="3">The sequence shown here is derived from an EMBL/GenBank/DDBJ whole genome shotgun (WGS) entry which is preliminary data.</text>
</comment>